<accession>K5XA92</accession>
<gene>
    <name evidence="1" type="ORF">PHACADRAFT_55780</name>
</gene>
<sequence>VLHSGRKYTVLPLAPGPDPPSTNADLILPQPTAFQDPRSHIPAGYPQFTSQTSNWPTVLRLITQPMEVWECWAPMTLGTYKSVHEIWHAWDHGAAVESVGSAPPLRLLTRYQVWRPSSAQVRASAFSLLVTGRLTDLSQARKQWSLFEFFMKHVQAVIDTGSTAFDAVDTLDSERGDRSMPTFHTDLQ</sequence>
<feature type="non-terminal residue" evidence="1">
    <location>
        <position position="1"/>
    </location>
</feature>
<organism evidence="1 2">
    <name type="scientific">Phanerochaete carnosa (strain HHB-10118-sp)</name>
    <name type="common">White-rot fungus</name>
    <name type="synonym">Peniophora carnosa</name>
    <dbReference type="NCBI Taxonomy" id="650164"/>
    <lineage>
        <taxon>Eukaryota</taxon>
        <taxon>Fungi</taxon>
        <taxon>Dikarya</taxon>
        <taxon>Basidiomycota</taxon>
        <taxon>Agaricomycotina</taxon>
        <taxon>Agaricomycetes</taxon>
        <taxon>Polyporales</taxon>
        <taxon>Phanerochaetaceae</taxon>
        <taxon>Phanerochaete</taxon>
    </lineage>
</organism>
<dbReference type="GeneID" id="18920046"/>
<dbReference type="EMBL" id="JH930469">
    <property type="protein sequence ID" value="EKM59817.1"/>
    <property type="molecule type" value="Genomic_DNA"/>
</dbReference>
<keyword evidence="2" id="KW-1185">Reference proteome</keyword>
<protein>
    <submittedName>
        <fullName evidence="1">Uncharacterized protein</fullName>
    </submittedName>
</protein>
<feature type="non-terminal residue" evidence="1">
    <location>
        <position position="188"/>
    </location>
</feature>
<dbReference type="OrthoDB" id="2803008at2759"/>
<dbReference type="RefSeq" id="XP_007391337.1">
    <property type="nucleotide sequence ID" value="XM_007391275.1"/>
</dbReference>
<dbReference type="InParanoid" id="K5XA92"/>
<dbReference type="AlphaFoldDB" id="K5XA92"/>
<evidence type="ECO:0000313" key="2">
    <source>
        <dbReference type="Proteomes" id="UP000008370"/>
    </source>
</evidence>
<dbReference type="HOGENOM" id="CLU_1444260_0_0_1"/>
<proteinExistence type="predicted"/>
<dbReference type="Proteomes" id="UP000008370">
    <property type="component" value="Unassembled WGS sequence"/>
</dbReference>
<evidence type="ECO:0000313" key="1">
    <source>
        <dbReference type="EMBL" id="EKM59817.1"/>
    </source>
</evidence>
<dbReference type="KEGG" id="pco:PHACADRAFT_55780"/>
<name>K5XA92_PHACS</name>
<reference evidence="1 2" key="1">
    <citation type="journal article" date="2012" name="BMC Genomics">
        <title>Comparative genomics of the white-rot fungi, Phanerochaete carnosa and P. chrysosporium, to elucidate the genetic basis of the distinct wood types they colonize.</title>
        <authorList>
            <person name="Suzuki H."/>
            <person name="MacDonald J."/>
            <person name="Syed K."/>
            <person name="Salamov A."/>
            <person name="Hori C."/>
            <person name="Aerts A."/>
            <person name="Henrissat B."/>
            <person name="Wiebenga A."/>
            <person name="vanKuyk P.A."/>
            <person name="Barry K."/>
            <person name="Lindquist E."/>
            <person name="LaButti K."/>
            <person name="Lapidus A."/>
            <person name="Lucas S."/>
            <person name="Coutinho P."/>
            <person name="Gong Y."/>
            <person name="Samejima M."/>
            <person name="Mahadevan R."/>
            <person name="Abou-Zaid M."/>
            <person name="de Vries R.P."/>
            <person name="Igarashi K."/>
            <person name="Yadav J.S."/>
            <person name="Grigoriev I.V."/>
            <person name="Master E.R."/>
        </authorList>
    </citation>
    <scope>NUCLEOTIDE SEQUENCE [LARGE SCALE GENOMIC DNA]</scope>
    <source>
        <strain evidence="1 2">HHB-10118-sp</strain>
    </source>
</reference>